<proteinExistence type="inferred from homology"/>
<keyword evidence="6" id="KW-0508">mRNA splicing</keyword>
<dbReference type="GO" id="GO:0071013">
    <property type="term" value="C:catalytic step 2 spliceosome"/>
    <property type="evidence" value="ECO:0007669"/>
    <property type="project" value="TreeGrafter"/>
</dbReference>
<evidence type="ECO:0000256" key="5">
    <source>
        <dbReference type="ARBA" id="ARBA00023163"/>
    </source>
</evidence>
<keyword evidence="8" id="KW-0175">Coiled coil</keyword>
<evidence type="ECO:0000313" key="12">
    <source>
        <dbReference type="Proteomes" id="UP000093000"/>
    </source>
</evidence>
<evidence type="ECO:0000256" key="9">
    <source>
        <dbReference type="SAM" id="MobiDB-lite"/>
    </source>
</evidence>
<keyword evidence="12" id="KW-1185">Reference proteome</keyword>
<feature type="compositionally biased region" description="Basic and acidic residues" evidence="9">
    <location>
        <begin position="179"/>
        <end position="195"/>
    </location>
</feature>
<comment type="similarity">
    <text evidence="2">Belongs to the pinin family.</text>
</comment>
<dbReference type="Proteomes" id="UP000093000">
    <property type="component" value="Unassembled WGS sequence"/>
</dbReference>
<evidence type="ECO:0000256" key="4">
    <source>
        <dbReference type="ARBA" id="ARBA00023015"/>
    </source>
</evidence>
<evidence type="ECO:0000259" key="10">
    <source>
        <dbReference type="Pfam" id="PF04696"/>
    </source>
</evidence>
<reference evidence="11 12" key="1">
    <citation type="submission" date="2016-03" db="EMBL/GenBank/DDBJ databases">
        <title>Choanephora cucurbitarum.</title>
        <authorList>
            <person name="Min B."/>
            <person name="Park H."/>
            <person name="Park J.-H."/>
            <person name="Shin H.-D."/>
            <person name="Choi I.-G."/>
        </authorList>
    </citation>
    <scope>NUCLEOTIDE SEQUENCE [LARGE SCALE GENOMIC DNA]</scope>
    <source>
        <strain evidence="11 12">KUS-F28377</strain>
    </source>
</reference>
<dbReference type="EMBL" id="LUGH01000423">
    <property type="protein sequence ID" value="OBZ85193.1"/>
    <property type="molecule type" value="Genomic_DNA"/>
</dbReference>
<dbReference type="InParanoid" id="A0A1C7N7U4"/>
<evidence type="ECO:0000256" key="6">
    <source>
        <dbReference type="ARBA" id="ARBA00023187"/>
    </source>
</evidence>
<dbReference type="AlphaFoldDB" id="A0A1C7N7U4"/>
<keyword evidence="3" id="KW-0507">mRNA processing</keyword>
<evidence type="ECO:0000256" key="2">
    <source>
        <dbReference type="ARBA" id="ARBA00010386"/>
    </source>
</evidence>
<dbReference type="PANTHER" id="PTHR12707">
    <property type="entry name" value="PINN"/>
    <property type="match status" value="1"/>
</dbReference>
<sequence>MVQSSIIVPESTTNVPSNKRRADNLDLDTSATSEEIKRPRLIDQDETGKKRNKRLFGTLLGTLSKFKDETEKDSEINKNRQAINNKLQEKLEQERKELQEKLKARKEEKMRLAEQKIQEEQRLLEEKKELSKILQNEKLAYFLKTTTQPTLYYLPQKLTDEMVETIELQKKEALTARIQFEERGEKSEGKRKHDDCSEEEDDPIQDDSEQYATNKKEEE</sequence>
<dbReference type="STRING" id="101091.A0A1C7N7U4"/>
<comment type="caution">
    <text evidence="11">The sequence shown here is derived from an EMBL/GenBank/DDBJ whole genome shotgun (WGS) entry which is preliminary data.</text>
</comment>
<feature type="compositionally biased region" description="Acidic residues" evidence="9">
    <location>
        <begin position="196"/>
        <end position="209"/>
    </location>
</feature>
<dbReference type="InterPro" id="IPR006786">
    <property type="entry name" value="Pinin_SDK_MemA"/>
</dbReference>
<evidence type="ECO:0000256" key="8">
    <source>
        <dbReference type="SAM" id="Coils"/>
    </source>
</evidence>
<feature type="domain" description="Pinin/SDK/MemA protein" evidence="10">
    <location>
        <begin position="47"/>
        <end position="170"/>
    </location>
</feature>
<feature type="coiled-coil region" evidence="8">
    <location>
        <begin position="77"/>
        <end position="140"/>
    </location>
</feature>
<dbReference type="Pfam" id="PF04696">
    <property type="entry name" value="Pinin_SDK_memA"/>
    <property type="match status" value="1"/>
</dbReference>
<evidence type="ECO:0000256" key="1">
    <source>
        <dbReference type="ARBA" id="ARBA00004123"/>
    </source>
</evidence>
<keyword evidence="4" id="KW-0805">Transcription regulation</keyword>
<gene>
    <name evidence="11" type="primary">Pnn</name>
    <name evidence="11" type="ORF">A0J61_06755</name>
</gene>
<organism evidence="11 12">
    <name type="scientific">Choanephora cucurbitarum</name>
    <dbReference type="NCBI Taxonomy" id="101091"/>
    <lineage>
        <taxon>Eukaryota</taxon>
        <taxon>Fungi</taxon>
        <taxon>Fungi incertae sedis</taxon>
        <taxon>Mucoromycota</taxon>
        <taxon>Mucoromycotina</taxon>
        <taxon>Mucoromycetes</taxon>
        <taxon>Mucorales</taxon>
        <taxon>Mucorineae</taxon>
        <taxon>Choanephoraceae</taxon>
        <taxon>Choanephoroideae</taxon>
        <taxon>Choanephora</taxon>
    </lineage>
</organism>
<dbReference type="OrthoDB" id="330772at2759"/>
<feature type="compositionally biased region" description="Polar residues" evidence="9">
    <location>
        <begin position="1"/>
        <end position="17"/>
    </location>
</feature>
<protein>
    <submittedName>
        <fullName evidence="11">Pinin</fullName>
    </submittedName>
</protein>
<dbReference type="PANTHER" id="PTHR12707:SF0">
    <property type="entry name" value="PININ"/>
    <property type="match status" value="1"/>
</dbReference>
<keyword evidence="5" id="KW-0804">Transcription</keyword>
<comment type="subcellular location">
    <subcellularLocation>
        <location evidence="1">Nucleus</location>
    </subcellularLocation>
</comment>
<evidence type="ECO:0000256" key="3">
    <source>
        <dbReference type="ARBA" id="ARBA00022664"/>
    </source>
</evidence>
<dbReference type="GO" id="GO:0008380">
    <property type="term" value="P:RNA splicing"/>
    <property type="evidence" value="ECO:0007669"/>
    <property type="project" value="UniProtKB-KW"/>
</dbReference>
<feature type="region of interest" description="Disordered" evidence="9">
    <location>
        <begin position="1"/>
        <end position="49"/>
    </location>
</feature>
<feature type="compositionally biased region" description="Basic and acidic residues" evidence="9">
    <location>
        <begin position="34"/>
        <end position="49"/>
    </location>
</feature>
<feature type="region of interest" description="Disordered" evidence="9">
    <location>
        <begin position="179"/>
        <end position="219"/>
    </location>
</feature>
<evidence type="ECO:0000256" key="7">
    <source>
        <dbReference type="ARBA" id="ARBA00023242"/>
    </source>
</evidence>
<evidence type="ECO:0000313" key="11">
    <source>
        <dbReference type="EMBL" id="OBZ85193.1"/>
    </source>
</evidence>
<dbReference type="InterPro" id="IPR039853">
    <property type="entry name" value="Pinin"/>
</dbReference>
<name>A0A1C7N7U4_9FUNG</name>
<dbReference type="GO" id="GO:0006397">
    <property type="term" value="P:mRNA processing"/>
    <property type="evidence" value="ECO:0007669"/>
    <property type="project" value="UniProtKB-KW"/>
</dbReference>
<keyword evidence="7" id="KW-0539">Nucleus</keyword>
<accession>A0A1C7N7U4</accession>